<reference evidence="1 2" key="1">
    <citation type="submission" date="2018-12" db="EMBL/GenBank/DDBJ databases">
        <authorList>
            <person name="Sun L."/>
            <person name="Chen Z."/>
        </authorList>
    </citation>
    <scope>NUCLEOTIDE SEQUENCE [LARGE SCALE GENOMIC DNA]</scope>
    <source>
        <strain evidence="1 2">DSM 15890</strain>
    </source>
</reference>
<evidence type="ECO:0000313" key="2">
    <source>
        <dbReference type="Proteomes" id="UP000279446"/>
    </source>
</evidence>
<feature type="non-terminal residue" evidence="1">
    <location>
        <position position="147"/>
    </location>
</feature>
<name>A0A3S1DF87_9BACL</name>
<proteinExistence type="predicted"/>
<accession>A0A3S1DF87</accession>
<dbReference type="EMBL" id="RZNY01000076">
    <property type="protein sequence ID" value="RUT37709.1"/>
    <property type="molecule type" value="Genomic_DNA"/>
</dbReference>
<keyword evidence="2" id="KW-1185">Reference proteome</keyword>
<dbReference type="Proteomes" id="UP000279446">
    <property type="component" value="Unassembled WGS sequence"/>
</dbReference>
<protein>
    <submittedName>
        <fullName evidence="1">Uncharacterized protein</fullName>
    </submittedName>
</protein>
<gene>
    <name evidence="1" type="ORF">EJP82_27810</name>
</gene>
<dbReference type="OrthoDB" id="2573657at2"/>
<sequence>MRTKMSGFLAQMDGELYSRVSGQAQLAQSQINRLADDSEQLKNFVRLAITKIQGAELQNVADAIALMKGSARVESWGKPPQEKALPMIERDTWNSWGSFSNQLLKDSPKWYTTTPIPPFLFGTFRGLTLQLERKTLIDRMLKYKGDA</sequence>
<evidence type="ECO:0000313" key="1">
    <source>
        <dbReference type="EMBL" id="RUT37709.1"/>
    </source>
</evidence>
<dbReference type="AlphaFoldDB" id="A0A3S1DF87"/>
<dbReference type="RefSeq" id="WP_148125765.1">
    <property type="nucleotide sequence ID" value="NZ_RZNY01000076.1"/>
</dbReference>
<organism evidence="1 2">
    <name type="scientific">Paenibacillus anaericanus</name>
    <dbReference type="NCBI Taxonomy" id="170367"/>
    <lineage>
        <taxon>Bacteria</taxon>
        <taxon>Bacillati</taxon>
        <taxon>Bacillota</taxon>
        <taxon>Bacilli</taxon>
        <taxon>Bacillales</taxon>
        <taxon>Paenibacillaceae</taxon>
        <taxon>Paenibacillus</taxon>
    </lineage>
</organism>
<comment type="caution">
    <text evidence="1">The sequence shown here is derived from an EMBL/GenBank/DDBJ whole genome shotgun (WGS) entry which is preliminary data.</text>
</comment>